<dbReference type="EnsemblMetazoa" id="GMOY004835-RA">
    <property type="protein sequence ID" value="GMOY004835-PA"/>
    <property type="gene ID" value="GMOY004835"/>
</dbReference>
<sequence length="201" mass="22189">MVSYYQYSQKHNPTNLAYPGQWQWASNYHAPPNHQYLSDMETSHAAHHPMYYNHTMFHSGPVANSEWHSPSSVENFTQNASATHQLMQQHHLGSAAGVGIAGGGGGSASSLSSGSIRAPTSSSSPHQTAGHHLNNSPTVINNNNSALNNNNNNNNNSNNNNNNNNRTSPIKNQYYDWMKKPSYPSQPKPVMEAWSDEFLDL</sequence>
<reference evidence="2" key="1">
    <citation type="submission" date="2020-05" db="UniProtKB">
        <authorList>
            <consortium name="EnsemblMetazoa"/>
        </authorList>
    </citation>
    <scope>IDENTIFICATION</scope>
    <source>
        <strain evidence="2">Yale</strain>
    </source>
</reference>
<dbReference type="EMBL" id="CCAG010018203">
    <property type="status" value="NOT_ANNOTATED_CDS"/>
    <property type="molecule type" value="Genomic_DNA"/>
</dbReference>
<proteinExistence type="predicted"/>
<dbReference type="VEuPathDB" id="VectorBase:GMOY004835"/>
<evidence type="ECO:0000313" key="2">
    <source>
        <dbReference type="EnsemblMetazoa" id="GMOY004835-PA"/>
    </source>
</evidence>
<keyword evidence="3" id="KW-1185">Reference proteome</keyword>
<feature type="compositionally biased region" description="Low complexity" evidence="1">
    <location>
        <begin position="134"/>
        <end position="165"/>
    </location>
</feature>
<accession>A0A1B0FLT4</accession>
<evidence type="ECO:0000256" key="1">
    <source>
        <dbReference type="SAM" id="MobiDB-lite"/>
    </source>
</evidence>
<dbReference type="AlphaFoldDB" id="A0A1B0FLT4"/>
<name>A0A1B0FLT4_GLOMM</name>
<feature type="compositionally biased region" description="Polar residues" evidence="1">
    <location>
        <begin position="118"/>
        <end position="127"/>
    </location>
</feature>
<organism evidence="2 3">
    <name type="scientific">Glossina morsitans morsitans</name>
    <name type="common">Savannah tsetse fly</name>
    <dbReference type="NCBI Taxonomy" id="37546"/>
    <lineage>
        <taxon>Eukaryota</taxon>
        <taxon>Metazoa</taxon>
        <taxon>Ecdysozoa</taxon>
        <taxon>Arthropoda</taxon>
        <taxon>Hexapoda</taxon>
        <taxon>Insecta</taxon>
        <taxon>Pterygota</taxon>
        <taxon>Neoptera</taxon>
        <taxon>Endopterygota</taxon>
        <taxon>Diptera</taxon>
        <taxon>Brachycera</taxon>
        <taxon>Muscomorpha</taxon>
        <taxon>Hippoboscoidea</taxon>
        <taxon>Glossinidae</taxon>
        <taxon>Glossina</taxon>
    </lineage>
</organism>
<feature type="region of interest" description="Disordered" evidence="1">
    <location>
        <begin position="97"/>
        <end position="170"/>
    </location>
</feature>
<evidence type="ECO:0000313" key="3">
    <source>
        <dbReference type="Proteomes" id="UP000092444"/>
    </source>
</evidence>
<dbReference type="Proteomes" id="UP000092444">
    <property type="component" value="Unassembled WGS sequence"/>
</dbReference>
<protein>
    <submittedName>
        <fullName evidence="2">Uncharacterized protein</fullName>
    </submittedName>
</protein>
<dbReference type="STRING" id="37546.A0A1B0FLT4"/>